<keyword evidence="5 12" id="KW-0547">Nucleotide-binding</keyword>
<proteinExistence type="inferred from homology"/>
<dbReference type="SMART" id="SM00053">
    <property type="entry name" value="DYNc"/>
    <property type="match status" value="1"/>
</dbReference>
<evidence type="ECO:0000256" key="7">
    <source>
        <dbReference type="ARBA" id="ARBA00023118"/>
    </source>
</evidence>
<dbReference type="InterPro" id="IPR019762">
    <property type="entry name" value="Dynamin_GTPase_CS"/>
</dbReference>
<dbReference type="FunFam" id="1.20.120.1240:FF:000007">
    <property type="entry name" value="Interferon-induced GTP-binding protein Mx1"/>
    <property type="match status" value="1"/>
</dbReference>
<dbReference type="GO" id="GO:0005634">
    <property type="term" value="C:nucleus"/>
    <property type="evidence" value="ECO:0007669"/>
    <property type="project" value="UniProtKB-SubCell"/>
</dbReference>
<sequence>MPKPRMSWPYQRHRQASSPPHPHKEMNFFPQQPLPLGSGPGQMTFPLNWQMGGKDLTKGLNMLTLSPQQPGGKSGQQTSKGPENNLYSPFEEKVRPCIDLIDSLRALGVEQDLALPTIAVIGDQSSGKSSVLEALSGVPLPRGSGIITRCPLALRLKKKECPWQGRISYRKVELQLQDPSQVEREIRKAQDAIAGSGVGISHELISLEVTSPEVPDLTLIDLPGITRVAVGNQPQDIGLQIKALIRKYIQEQQTINLVVVPCNVDIATTEALRMAQEVDPEGDRTIGILTKPDLVDTGAEKVVLNVMQNLTYHLKKGYMIVKCRGQQEILNKLSLAEATKREIAFFHSHPHFRILLEEGKATVPRLAERLTVELIGHISKSLPLLFSQIKEIHQSATEELRLCGASVPSNDADKMFFLIEKIKVFNQDIENLAEGEEIVKEKEARLYNKIREEFKSWIVTLDCNSKKVKNIIHEEVSKYDRQYRGKELMGFVSYKTFESIVRQYLEELVDPALGMLQTVVEIVRQTFSDTAQKNFGEFSNLNQTTQNKVDSIAARAAERAEGLIRLQFRMEQLVFCQDDIYRVDLKAVREELFNPVAEHPQSLQLRLPFVNGPSPVSSITEIGVHVNAYFMGTSQRLANQIPFIIQYCVLQESRDHLQKAMMQMLQGREQYSWLLQEESHTSAKRHFLKEKIHRLAEARHTLSKFAQSLQG</sequence>
<reference evidence="16" key="1">
    <citation type="journal article" date="2019" name="PeerJ">
        <title>Genes of the pig, Sus scrofa, reconstructed with EvidentialGene.</title>
        <authorList>
            <person name="Gilbert D.G."/>
        </authorList>
    </citation>
    <scope>NUCLEOTIDE SEQUENCE</scope>
</reference>
<dbReference type="InterPro" id="IPR003130">
    <property type="entry name" value="GED"/>
</dbReference>
<evidence type="ECO:0000256" key="6">
    <source>
        <dbReference type="ARBA" id="ARBA00022859"/>
    </source>
</evidence>
<evidence type="ECO:0000256" key="11">
    <source>
        <dbReference type="ARBA" id="ARBA00042030"/>
    </source>
</evidence>
<keyword evidence="6" id="KW-0391">Immunity</keyword>
<dbReference type="SUPFAM" id="SSF52540">
    <property type="entry name" value="P-loop containing nucleoside triphosphate hydrolases"/>
    <property type="match status" value="1"/>
</dbReference>
<dbReference type="InterPro" id="IPR001401">
    <property type="entry name" value="Dynamin_GTPase"/>
</dbReference>
<dbReference type="InterPro" id="IPR027417">
    <property type="entry name" value="P-loop_NTPase"/>
</dbReference>
<dbReference type="PROSITE" id="PS51718">
    <property type="entry name" value="G_DYNAMIN_2"/>
    <property type="match status" value="1"/>
</dbReference>
<evidence type="ECO:0000256" key="10">
    <source>
        <dbReference type="ARBA" id="ARBA00039835"/>
    </source>
</evidence>
<protein>
    <recommendedName>
        <fullName evidence="10">Interferon-induced GTP-binding protein Mx2</fullName>
    </recommendedName>
    <alternativeName>
        <fullName evidence="11">Myxovirus resistance protein 2</fullName>
    </alternativeName>
</protein>
<feature type="compositionally biased region" description="Low complexity" evidence="13">
    <location>
        <begin position="66"/>
        <end position="82"/>
    </location>
</feature>
<dbReference type="PRINTS" id="PR00195">
    <property type="entry name" value="DYNAMIN"/>
</dbReference>
<evidence type="ECO:0000256" key="13">
    <source>
        <dbReference type="SAM" id="MobiDB-lite"/>
    </source>
</evidence>
<comment type="similarity">
    <text evidence="12">Belongs to the TRAFAC class dynamin-like GTPase superfamily. Dynamin/Fzo/YdjA family.</text>
</comment>
<dbReference type="PANTHER" id="PTHR11566">
    <property type="entry name" value="DYNAMIN"/>
    <property type="match status" value="1"/>
</dbReference>
<dbReference type="PROSITE" id="PS51388">
    <property type="entry name" value="GED"/>
    <property type="match status" value="1"/>
</dbReference>
<dbReference type="PANTHER" id="PTHR11566:SF46">
    <property type="entry name" value="INTERFERON-INDUCED GTP-BINDING PROTEIN MX2"/>
    <property type="match status" value="1"/>
</dbReference>
<feature type="domain" description="GED" evidence="14">
    <location>
        <begin position="619"/>
        <end position="710"/>
    </location>
</feature>
<keyword evidence="8 12" id="KW-0342">GTP-binding</keyword>
<dbReference type="InterPro" id="IPR000375">
    <property type="entry name" value="Dynamin_stalk"/>
</dbReference>
<organism evidence="16">
    <name type="scientific">Sus scrofa</name>
    <name type="common">Pig</name>
    <dbReference type="NCBI Taxonomy" id="9823"/>
    <lineage>
        <taxon>Eukaryota</taxon>
        <taxon>Metazoa</taxon>
        <taxon>Chordata</taxon>
        <taxon>Craniata</taxon>
        <taxon>Vertebrata</taxon>
        <taxon>Euteleostomi</taxon>
        <taxon>Mammalia</taxon>
        <taxon>Eutheria</taxon>
        <taxon>Laurasiatheria</taxon>
        <taxon>Artiodactyla</taxon>
        <taxon>Suina</taxon>
        <taxon>Suidae</taxon>
        <taxon>Sus</taxon>
    </lineage>
</organism>
<dbReference type="EMBL" id="DQIR01254655">
    <property type="protein sequence ID" value="HDC10133.1"/>
    <property type="molecule type" value="Transcribed_RNA"/>
</dbReference>
<keyword evidence="3" id="KW-0963">Cytoplasm</keyword>
<dbReference type="InterPro" id="IPR022812">
    <property type="entry name" value="Dynamin"/>
</dbReference>
<dbReference type="SMART" id="SM00302">
    <property type="entry name" value="GED"/>
    <property type="match status" value="1"/>
</dbReference>
<dbReference type="Gene3D" id="3.40.50.300">
    <property type="entry name" value="P-loop containing nucleotide triphosphate hydrolases"/>
    <property type="match status" value="1"/>
</dbReference>
<evidence type="ECO:0000256" key="9">
    <source>
        <dbReference type="ARBA" id="ARBA00023242"/>
    </source>
</evidence>
<dbReference type="CDD" id="cd08771">
    <property type="entry name" value="DLP_1"/>
    <property type="match status" value="1"/>
</dbReference>
<keyword evidence="9" id="KW-0539">Nucleus</keyword>
<feature type="region of interest" description="Disordered" evidence="13">
    <location>
        <begin position="62"/>
        <end position="88"/>
    </location>
</feature>
<dbReference type="Pfam" id="PF02212">
    <property type="entry name" value="GED"/>
    <property type="match status" value="1"/>
</dbReference>
<evidence type="ECO:0000256" key="2">
    <source>
        <dbReference type="ARBA" id="ARBA00004496"/>
    </source>
</evidence>
<name>A0A480XPI0_PIG</name>
<dbReference type="InterPro" id="IPR030381">
    <property type="entry name" value="G_DYNAMIN_dom"/>
</dbReference>
<evidence type="ECO:0000256" key="8">
    <source>
        <dbReference type="ARBA" id="ARBA00023134"/>
    </source>
</evidence>
<dbReference type="EMBL" id="DQIR01255702">
    <property type="protein sequence ID" value="HDC11180.1"/>
    <property type="molecule type" value="Transcribed_RNA"/>
</dbReference>
<accession>A0A480XPI0</accession>
<dbReference type="InterPro" id="IPR045063">
    <property type="entry name" value="Dynamin_N"/>
</dbReference>
<dbReference type="GO" id="GO:0045087">
    <property type="term" value="P:innate immune response"/>
    <property type="evidence" value="ECO:0007669"/>
    <property type="project" value="UniProtKB-KW"/>
</dbReference>
<evidence type="ECO:0000313" key="16">
    <source>
        <dbReference type="EMBL" id="HDC10133.1"/>
    </source>
</evidence>
<evidence type="ECO:0000256" key="5">
    <source>
        <dbReference type="ARBA" id="ARBA00022741"/>
    </source>
</evidence>
<keyword evidence="7" id="KW-0051">Antiviral defense</keyword>
<evidence type="ECO:0000259" key="14">
    <source>
        <dbReference type="PROSITE" id="PS51388"/>
    </source>
</evidence>
<dbReference type="InterPro" id="IPR020850">
    <property type="entry name" value="GED_dom"/>
</dbReference>
<feature type="region of interest" description="Disordered" evidence="13">
    <location>
        <begin position="1"/>
        <end position="27"/>
    </location>
</feature>
<evidence type="ECO:0000256" key="4">
    <source>
        <dbReference type="ARBA" id="ARBA00022588"/>
    </source>
</evidence>
<evidence type="ECO:0000256" key="12">
    <source>
        <dbReference type="RuleBase" id="RU003932"/>
    </source>
</evidence>
<feature type="domain" description="Dynamin-type G" evidence="15">
    <location>
        <begin position="112"/>
        <end position="383"/>
    </location>
</feature>
<dbReference type="Pfam" id="PF01031">
    <property type="entry name" value="Dynamin_M"/>
    <property type="match status" value="1"/>
</dbReference>
<dbReference type="AlphaFoldDB" id="A0A480XPI0"/>
<dbReference type="Gene3D" id="1.20.120.1240">
    <property type="entry name" value="Dynamin, middle domain"/>
    <property type="match status" value="1"/>
</dbReference>
<evidence type="ECO:0000256" key="3">
    <source>
        <dbReference type="ARBA" id="ARBA00022490"/>
    </source>
</evidence>
<dbReference type="FunFam" id="3.40.50.300:FF:000621">
    <property type="entry name" value="Interferon-induced GTP-binding protein Mx1"/>
    <property type="match status" value="1"/>
</dbReference>
<evidence type="ECO:0000256" key="1">
    <source>
        <dbReference type="ARBA" id="ARBA00004123"/>
    </source>
</evidence>
<keyword evidence="4" id="KW-0399">Innate immunity</keyword>
<evidence type="ECO:0000259" key="15">
    <source>
        <dbReference type="PROSITE" id="PS51718"/>
    </source>
</evidence>
<dbReference type="GO" id="GO:0003924">
    <property type="term" value="F:GTPase activity"/>
    <property type="evidence" value="ECO:0007669"/>
    <property type="project" value="InterPro"/>
</dbReference>
<dbReference type="Pfam" id="PF00350">
    <property type="entry name" value="Dynamin_N"/>
    <property type="match status" value="1"/>
</dbReference>
<dbReference type="GO" id="GO:0051607">
    <property type="term" value="P:defense response to virus"/>
    <property type="evidence" value="ECO:0007669"/>
    <property type="project" value="UniProtKB-KW"/>
</dbReference>
<dbReference type="GO" id="GO:0005737">
    <property type="term" value="C:cytoplasm"/>
    <property type="evidence" value="ECO:0007669"/>
    <property type="project" value="UniProtKB-SubCell"/>
</dbReference>
<dbReference type="PROSITE" id="PS00410">
    <property type="entry name" value="G_DYNAMIN_1"/>
    <property type="match status" value="1"/>
</dbReference>
<comment type="subcellular location">
    <subcellularLocation>
        <location evidence="2">Cytoplasm</location>
    </subcellularLocation>
    <subcellularLocation>
        <location evidence="1">Nucleus</location>
    </subcellularLocation>
</comment>
<dbReference type="GO" id="GO:0005525">
    <property type="term" value="F:GTP binding"/>
    <property type="evidence" value="ECO:0007669"/>
    <property type="project" value="UniProtKB-KW"/>
</dbReference>